<protein>
    <recommendedName>
        <fullName evidence="3">Lipoprotein</fullName>
    </recommendedName>
</protein>
<organism evidence="1 2">
    <name type="scientific">Oceaniferula marina</name>
    <dbReference type="NCBI Taxonomy" id="2748318"/>
    <lineage>
        <taxon>Bacteria</taxon>
        <taxon>Pseudomonadati</taxon>
        <taxon>Verrucomicrobiota</taxon>
        <taxon>Verrucomicrobiia</taxon>
        <taxon>Verrucomicrobiales</taxon>
        <taxon>Verrucomicrobiaceae</taxon>
        <taxon>Oceaniferula</taxon>
    </lineage>
</organism>
<dbReference type="AlphaFoldDB" id="A0A851GLR1"/>
<reference evidence="1 2" key="1">
    <citation type="submission" date="2020-07" db="EMBL/GenBank/DDBJ databases">
        <title>Roseicoccus Jingziensis gen. nov., sp. nov., isolated from coastal seawater.</title>
        <authorList>
            <person name="Feng X."/>
        </authorList>
    </citation>
    <scope>NUCLEOTIDE SEQUENCE [LARGE SCALE GENOMIC DNA]</scope>
    <source>
        <strain evidence="1 2">N1E253</strain>
    </source>
</reference>
<evidence type="ECO:0008006" key="3">
    <source>
        <dbReference type="Google" id="ProtNLM"/>
    </source>
</evidence>
<dbReference type="PROSITE" id="PS51257">
    <property type="entry name" value="PROKAR_LIPOPROTEIN"/>
    <property type="match status" value="1"/>
</dbReference>
<dbReference type="EMBL" id="JACBAZ010000004">
    <property type="protein sequence ID" value="NWK56007.1"/>
    <property type="molecule type" value="Genomic_DNA"/>
</dbReference>
<name>A0A851GLR1_9BACT</name>
<accession>A0A851GLR1</accession>
<gene>
    <name evidence="1" type="ORF">HW115_10315</name>
</gene>
<evidence type="ECO:0000313" key="2">
    <source>
        <dbReference type="Proteomes" id="UP000557872"/>
    </source>
</evidence>
<comment type="caution">
    <text evidence="1">The sequence shown here is derived from an EMBL/GenBank/DDBJ whole genome shotgun (WGS) entry which is preliminary data.</text>
</comment>
<dbReference type="Proteomes" id="UP000557872">
    <property type="component" value="Unassembled WGS sequence"/>
</dbReference>
<keyword evidence="2" id="KW-1185">Reference proteome</keyword>
<sequence>MRKLSNTFKVLAVGAFVLSSCSNQEPDLLTVRHFHLQDVDPVDDKSEMARGDQLYRLRGAVTMEERKARLGHYYTVSWQNDQVGGGDLEVVMDYQQAATASKIIRMSRTVPGEEESGRVEFKIAGEDYRVGGRVLAWRVQLRRGAKVLAEEHSYLWKDQADSGRQEG</sequence>
<proteinExistence type="predicted"/>
<dbReference type="RefSeq" id="WP_178932612.1">
    <property type="nucleotide sequence ID" value="NZ_JACBAZ010000004.1"/>
</dbReference>
<evidence type="ECO:0000313" key="1">
    <source>
        <dbReference type="EMBL" id="NWK56007.1"/>
    </source>
</evidence>